<keyword evidence="3" id="KW-1185">Reference proteome</keyword>
<accession>A0A420I5L0</accession>
<gene>
    <name evidence="2" type="ORF">OnM2_014015</name>
</gene>
<protein>
    <submittedName>
        <fullName evidence="2">Putative transcription initiation factor iif subunit alpha</fullName>
    </submittedName>
</protein>
<proteinExistence type="predicted"/>
<evidence type="ECO:0000256" key="1">
    <source>
        <dbReference type="SAM" id="MobiDB-lite"/>
    </source>
</evidence>
<sequence length="481" mass="52029">MNAGGLAQMASFNNFTSGSEFGVPTSGFTSRRGSTIKSLSFDQSKISGLSENSVPTPRTSRSHLLAGLRTAPKSSRSPGPLTAPPYLLQNNISSASRYSTESMNHCDPMTTYNHIDQQKICNGQLYTMPEDILAPPEIQIDESVCEQMDVNYYAQLVATNRYLAEQQQRLQQQLLNVQAAAQQFQGMNLGIQQCSTPPVTPQSLYQQQLKYNLQTASSPAGNMLPMYPFYNTLTGKPTYVQLNQQTGHIENIINGQNLANYTSQRTSLPIRTTTTSLSPESITLSRSVSPPEKPRSPAYDHAPLPPPSAGAFRRGHRKTPSSLAVYSEHSQYLDVNKSSVTPKTSNVTSMTSSGFGPGQARIGEHPIRQPRGPPSMDILLAKPTSKHEESKNFATRTRRSVVDNLVRAGIERRRAPGSVGSGSISPASDAGEFTFSVTDNDSDSGRSGGGSLSSRPTLGSPRTSIHGAIGSNRPSVNCKFI</sequence>
<evidence type="ECO:0000313" key="2">
    <source>
        <dbReference type="EMBL" id="RKF64949.1"/>
    </source>
</evidence>
<dbReference type="STRING" id="212602.A0A420I5L0"/>
<feature type="compositionally biased region" description="Low complexity" evidence="1">
    <location>
        <begin position="452"/>
        <end position="461"/>
    </location>
</feature>
<comment type="caution">
    <text evidence="2">The sequence shown here is derived from an EMBL/GenBank/DDBJ whole genome shotgun (WGS) entry which is preliminary data.</text>
</comment>
<feature type="compositionally biased region" description="Polar residues" evidence="1">
    <location>
        <begin position="272"/>
        <end position="288"/>
    </location>
</feature>
<keyword evidence="2" id="KW-0396">Initiation factor</keyword>
<organism evidence="2 3">
    <name type="scientific">Erysiphe neolycopersici</name>
    <dbReference type="NCBI Taxonomy" id="212602"/>
    <lineage>
        <taxon>Eukaryota</taxon>
        <taxon>Fungi</taxon>
        <taxon>Dikarya</taxon>
        <taxon>Ascomycota</taxon>
        <taxon>Pezizomycotina</taxon>
        <taxon>Leotiomycetes</taxon>
        <taxon>Erysiphales</taxon>
        <taxon>Erysiphaceae</taxon>
        <taxon>Erysiphe</taxon>
    </lineage>
</organism>
<dbReference type="EMBL" id="MCFK01001485">
    <property type="protein sequence ID" value="RKF64949.1"/>
    <property type="molecule type" value="Genomic_DNA"/>
</dbReference>
<feature type="region of interest" description="Disordered" evidence="1">
    <location>
        <begin position="272"/>
        <end position="315"/>
    </location>
</feature>
<dbReference type="AlphaFoldDB" id="A0A420I5L0"/>
<name>A0A420I5L0_9PEZI</name>
<dbReference type="Proteomes" id="UP000286134">
    <property type="component" value="Unassembled WGS sequence"/>
</dbReference>
<reference evidence="2 3" key="1">
    <citation type="journal article" date="2018" name="BMC Genomics">
        <title>Comparative genome analyses reveal sequence features reflecting distinct modes of host-adaptation between dicot and monocot powdery mildew.</title>
        <authorList>
            <person name="Wu Y."/>
            <person name="Ma X."/>
            <person name="Pan Z."/>
            <person name="Kale S.D."/>
            <person name="Song Y."/>
            <person name="King H."/>
            <person name="Zhang Q."/>
            <person name="Presley C."/>
            <person name="Deng X."/>
            <person name="Wei C.I."/>
            <person name="Xiao S."/>
        </authorList>
    </citation>
    <scope>NUCLEOTIDE SEQUENCE [LARGE SCALE GENOMIC DNA]</scope>
    <source>
        <strain evidence="2">UMSG2</strain>
    </source>
</reference>
<keyword evidence="2" id="KW-0648">Protein biosynthesis</keyword>
<dbReference type="OrthoDB" id="4092340at2759"/>
<evidence type="ECO:0000313" key="3">
    <source>
        <dbReference type="Proteomes" id="UP000286134"/>
    </source>
</evidence>
<dbReference type="GO" id="GO:0003743">
    <property type="term" value="F:translation initiation factor activity"/>
    <property type="evidence" value="ECO:0007669"/>
    <property type="project" value="UniProtKB-KW"/>
</dbReference>
<feature type="region of interest" description="Disordered" evidence="1">
    <location>
        <begin position="413"/>
        <end position="473"/>
    </location>
</feature>